<dbReference type="EMBL" id="VLLL01000013">
    <property type="protein sequence ID" value="TWJ06324.1"/>
    <property type="molecule type" value="Genomic_DNA"/>
</dbReference>
<evidence type="ECO:0000313" key="3">
    <source>
        <dbReference type="Proteomes" id="UP000321617"/>
    </source>
</evidence>
<dbReference type="AlphaFoldDB" id="A0A562UL37"/>
<comment type="caution">
    <text evidence="2">The sequence shown here is derived from an EMBL/GenBank/DDBJ whole genome shotgun (WGS) entry which is preliminary data.</text>
</comment>
<evidence type="ECO:0000313" key="2">
    <source>
        <dbReference type="EMBL" id="TWJ06324.1"/>
    </source>
</evidence>
<proteinExistence type="predicted"/>
<keyword evidence="3" id="KW-1185">Reference proteome</keyword>
<dbReference type="RefSeq" id="WP_147144631.1">
    <property type="nucleotide sequence ID" value="NZ_BAABIJ010000008.1"/>
</dbReference>
<dbReference type="Proteomes" id="UP000321617">
    <property type="component" value="Unassembled WGS sequence"/>
</dbReference>
<accession>A0A562UL37</accession>
<dbReference type="SUPFAM" id="SSF63825">
    <property type="entry name" value="YWTD domain"/>
    <property type="match status" value="1"/>
</dbReference>
<feature type="signal peptide" evidence="1">
    <location>
        <begin position="1"/>
        <end position="27"/>
    </location>
</feature>
<dbReference type="InterPro" id="IPR045383">
    <property type="entry name" value="DUF6528"/>
</dbReference>
<dbReference type="OrthoDB" id="1007317at2"/>
<dbReference type="Pfam" id="PF20138">
    <property type="entry name" value="DUF6528"/>
    <property type="match status" value="1"/>
</dbReference>
<sequence length="313" mass="33985">MRRRTLLRGAALAVPATVLAGAGTAAADVSTTANFRVVVTEQVSNRIMVFDKDSAFTDANVYKTFSPGGGGWSNLSDVRIRDTASFGVVGLAAASGGNVGIWNVTDEKHQESNDLLWSAAPGGNPHAAERIPDIGAIVTASSHGYLTVYGPTAVSRPETLAKVQTVSLPGAHGVLWDPTINRLWAIGDKTLRTYEVTGTYRNTRLRYTGQSITLPGLGHDLQPDYSDPGRLWITDTYGIYRVVKSTMQAPKYSSSRRVKSFVRHSSGEDFWVQADDTGSRTWGSPTVVFSQSDDRTRSGAEFYKARWYATSFH</sequence>
<protein>
    <submittedName>
        <fullName evidence="2">Uncharacterized protein</fullName>
    </submittedName>
</protein>
<name>A0A562UL37_9ACTN</name>
<feature type="chain" id="PRO_5022177914" evidence="1">
    <location>
        <begin position="28"/>
        <end position="313"/>
    </location>
</feature>
<keyword evidence="1" id="KW-0732">Signal</keyword>
<reference evidence="2 3" key="1">
    <citation type="journal article" date="2013" name="Stand. Genomic Sci.">
        <title>Genomic Encyclopedia of Type Strains, Phase I: The one thousand microbial genomes (KMG-I) project.</title>
        <authorList>
            <person name="Kyrpides N.C."/>
            <person name="Woyke T."/>
            <person name="Eisen J.A."/>
            <person name="Garrity G."/>
            <person name="Lilburn T.G."/>
            <person name="Beck B.J."/>
            <person name="Whitman W.B."/>
            <person name="Hugenholtz P."/>
            <person name="Klenk H.P."/>
        </authorList>
    </citation>
    <scope>NUCLEOTIDE SEQUENCE [LARGE SCALE GENOMIC DNA]</scope>
    <source>
        <strain evidence="2 3">DSM 45044</strain>
    </source>
</reference>
<organism evidence="2 3">
    <name type="scientific">Stackebrandtia albiflava</name>
    <dbReference type="NCBI Taxonomy" id="406432"/>
    <lineage>
        <taxon>Bacteria</taxon>
        <taxon>Bacillati</taxon>
        <taxon>Actinomycetota</taxon>
        <taxon>Actinomycetes</taxon>
        <taxon>Glycomycetales</taxon>
        <taxon>Glycomycetaceae</taxon>
        <taxon>Stackebrandtia</taxon>
    </lineage>
</organism>
<gene>
    <name evidence="2" type="ORF">LX16_5288</name>
</gene>
<evidence type="ECO:0000256" key="1">
    <source>
        <dbReference type="SAM" id="SignalP"/>
    </source>
</evidence>